<feature type="transmembrane region" description="Helical" evidence="1">
    <location>
        <begin position="7"/>
        <end position="26"/>
    </location>
</feature>
<keyword evidence="1" id="KW-1133">Transmembrane helix</keyword>
<name>X0PIP9_9LACO</name>
<dbReference type="EMBL" id="AZGA01000044">
    <property type="protein sequence ID" value="KRM33665.1"/>
    <property type="molecule type" value="Genomic_DNA"/>
</dbReference>
<dbReference type="OrthoDB" id="503948at2"/>
<dbReference type="InterPro" id="IPR029058">
    <property type="entry name" value="AB_hydrolase_fold"/>
</dbReference>
<dbReference type="SUPFAM" id="SSF53474">
    <property type="entry name" value="alpha/beta-Hydrolases"/>
    <property type="match status" value="1"/>
</dbReference>
<evidence type="ECO:0000313" key="2">
    <source>
        <dbReference type="EMBL" id="KRM33665.1"/>
    </source>
</evidence>
<gene>
    <name evidence="2" type="ORF">FC83_GL002685</name>
</gene>
<keyword evidence="1" id="KW-0812">Transmembrane</keyword>
<proteinExistence type="predicted"/>
<keyword evidence="3" id="KW-1185">Reference proteome</keyword>
<evidence type="ECO:0000313" key="3">
    <source>
        <dbReference type="Proteomes" id="UP000051236"/>
    </source>
</evidence>
<reference evidence="2 3" key="1">
    <citation type="journal article" date="2015" name="Genome Announc.">
        <title>Expanding the biotechnology potential of lactobacilli through comparative genomics of 213 strains and associated genera.</title>
        <authorList>
            <person name="Sun Z."/>
            <person name="Harris H.M."/>
            <person name="McCann A."/>
            <person name="Guo C."/>
            <person name="Argimon S."/>
            <person name="Zhang W."/>
            <person name="Yang X."/>
            <person name="Jeffery I.B."/>
            <person name="Cooney J.C."/>
            <person name="Kagawa T.F."/>
            <person name="Liu W."/>
            <person name="Song Y."/>
            <person name="Salvetti E."/>
            <person name="Wrobel A."/>
            <person name="Rasinkangas P."/>
            <person name="Parkhill J."/>
            <person name="Rea M.C."/>
            <person name="O'Sullivan O."/>
            <person name="Ritari J."/>
            <person name="Douillard F.P."/>
            <person name="Paul Ross R."/>
            <person name="Yang R."/>
            <person name="Briner A.E."/>
            <person name="Felis G.E."/>
            <person name="de Vos W.M."/>
            <person name="Barrangou R."/>
            <person name="Klaenhammer T.R."/>
            <person name="Caufield P.W."/>
            <person name="Cui Y."/>
            <person name="Zhang H."/>
            <person name="O'Toole P.W."/>
        </authorList>
    </citation>
    <scope>NUCLEOTIDE SEQUENCE [LARGE SCALE GENOMIC DNA]</scope>
    <source>
        <strain evidence="2 3">DSM 18527</strain>
    </source>
</reference>
<dbReference type="Pfam" id="PF06028">
    <property type="entry name" value="DUF915"/>
    <property type="match status" value="1"/>
</dbReference>
<dbReference type="RefSeq" id="WP_035456222.1">
    <property type="nucleotide sequence ID" value="NZ_AZGA01000044.1"/>
</dbReference>
<dbReference type="InterPro" id="IPR010315">
    <property type="entry name" value="DUF915_hydro-like"/>
</dbReference>
<evidence type="ECO:0000256" key="1">
    <source>
        <dbReference type="SAM" id="Phobius"/>
    </source>
</evidence>
<sequence length="289" mass="32242">MIKHKSIIWGALAAILILLLSLMFYYHNVKSANLQKNDTKYVYSNTPTLYIHGFGGGPGSSNHMIAAVEKSNAGKKVFTATVQADGQVTLQGKWDNQQVNPLVQVLFKNNRSHNEADGPRWIKSVVILLQKKYHIKAFNIVAHSRGTVNTIDYLYDYGQDTKLPKLQKYVSMAGIYNGLRGFGGNNISNSPLSKTGKPETMSPEFKKLTKLRTDLPTNLAILNIYGNLEDGSHSDGRVQNNSSKALKYLVSPRAKSYQELEFKGKKAQHSQLHENAAVDRAIIKFLFSK</sequence>
<accession>X0PIP9</accession>
<dbReference type="eggNOG" id="COG4814">
    <property type="taxonomic scope" value="Bacteria"/>
</dbReference>
<keyword evidence="1" id="KW-0472">Membrane</keyword>
<dbReference type="Gene3D" id="3.40.50.1820">
    <property type="entry name" value="alpha/beta hydrolase"/>
    <property type="match status" value="1"/>
</dbReference>
<dbReference type="Proteomes" id="UP000051236">
    <property type="component" value="Unassembled WGS sequence"/>
</dbReference>
<dbReference type="AlphaFoldDB" id="X0PIP9"/>
<dbReference type="PATRIC" id="fig|1423734.3.peg.2724"/>
<protein>
    <recommendedName>
        <fullName evidence="4">Alpha/beta hydrolase</fullName>
    </recommendedName>
</protein>
<evidence type="ECO:0008006" key="4">
    <source>
        <dbReference type="Google" id="ProtNLM"/>
    </source>
</evidence>
<organism evidence="2 3">
    <name type="scientific">Agrilactobacillus composti DSM 18527 = JCM 14202</name>
    <dbReference type="NCBI Taxonomy" id="1423734"/>
    <lineage>
        <taxon>Bacteria</taxon>
        <taxon>Bacillati</taxon>
        <taxon>Bacillota</taxon>
        <taxon>Bacilli</taxon>
        <taxon>Lactobacillales</taxon>
        <taxon>Lactobacillaceae</taxon>
        <taxon>Agrilactobacillus</taxon>
    </lineage>
</organism>
<comment type="caution">
    <text evidence="2">The sequence shown here is derived from an EMBL/GenBank/DDBJ whole genome shotgun (WGS) entry which is preliminary data.</text>
</comment>
<dbReference type="STRING" id="1423734.FC83_GL002685"/>